<proteinExistence type="predicted"/>
<dbReference type="InterPro" id="IPR000835">
    <property type="entry name" value="HTH_MarR-typ"/>
</dbReference>
<dbReference type="EMBL" id="SIHJ01000001">
    <property type="protein sequence ID" value="TWT35549.1"/>
    <property type="molecule type" value="Genomic_DNA"/>
</dbReference>
<gene>
    <name evidence="2" type="ORF">KOR34_04420</name>
</gene>
<dbReference type="RefSeq" id="WP_146561808.1">
    <property type="nucleotide sequence ID" value="NZ_SIHJ01000001.1"/>
</dbReference>
<name>A0A5C5VCI8_9BACT</name>
<dbReference type="AlphaFoldDB" id="A0A5C5VCI8"/>
<reference evidence="2 3" key="1">
    <citation type="submission" date="2019-02" db="EMBL/GenBank/DDBJ databases">
        <title>Deep-cultivation of Planctomycetes and their phenomic and genomic characterization uncovers novel biology.</title>
        <authorList>
            <person name="Wiegand S."/>
            <person name="Jogler M."/>
            <person name="Boedeker C."/>
            <person name="Pinto D."/>
            <person name="Vollmers J."/>
            <person name="Rivas-Marin E."/>
            <person name="Kohn T."/>
            <person name="Peeters S.H."/>
            <person name="Heuer A."/>
            <person name="Rast P."/>
            <person name="Oberbeckmann S."/>
            <person name="Bunk B."/>
            <person name="Jeske O."/>
            <person name="Meyerdierks A."/>
            <person name="Storesund J.E."/>
            <person name="Kallscheuer N."/>
            <person name="Luecker S."/>
            <person name="Lage O.M."/>
            <person name="Pohl T."/>
            <person name="Merkel B.J."/>
            <person name="Hornburger P."/>
            <person name="Mueller R.-W."/>
            <person name="Bruemmer F."/>
            <person name="Labrenz M."/>
            <person name="Spormann A.M."/>
            <person name="Op Den Camp H."/>
            <person name="Overmann J."/>
            <person name="Amann R."/>
            <person name="Jetten M.S.M."/>
            <person name="Mascher T."/>
            <person name="Medema M.H."/>
            <person name="Devos D.P."/>
            <person name="Kaster A.-K."/>
            <person name="Ovreas L."/>
            <person name="Rohde M."/>
            <person name="Galperin M.Y."/>
            <person name="Jogler C."/>
        </authorList>
    </citation>
    <scope>NUCLEOTIDE SEQUENCE [LARGE SCALE GENOMIC DNA]</scope>
    <source>
        <strain evidence="2 3">KOR34</strain>
    </source>
</reference>
<evidence type="ECO:0000313" key="2">
    <source>
        <dbReference type="EMBL" id="TWT35549.1"/>
    </source>
</evidence>
<dbReference type="Pfam" id="PF12802">
    <property type="entry name" value="MarR_2"/>
    <property type="match status" value="1"/>
</dbReference>
<dbReference type="GO" id="GO:0003700">
    <property type="term" value="F:DNA-binding transcription factor activity"/>
    <property type="evidence" value="ECO:0007669"/>
    <property type="project" value="InterPro"/>
</dbReference>
<comment type="caution">
    <text evidence="2">The sequence shown here is derived from an EMBL/GenBank/DDBJ whole genome shotgun (WGS) entry which is preliminary data.</text>
</comment>
<evidence type="ECO:0000313" key="3">
    <source>
        <dbReference type="Proteomes" id="UP000316714"/>
    </source>
</evidence>
<dbReference type="Gene3D" id="1.10.10.10">
    <property type="entry name" value="Winged helix-like DNA-binding domain superfamily/Winged helix DNA-binding domain"/>
    <property type="match status" value="1"/>
</dbReference>
<organism evidence="2 3">
    <name type="scientific">Posidoniimonas corsicana</name>
    <dbReference type="NCBI Taxonomy" id="1938618"/>
    <lineage>
        <taxon>Bacteria</taxon>
        <taxon>Pseudomonadati</taxon>
        <taxon>Planctomycetota</taxon>
        <taxon>Planctomycetia</taxon>
        <taxon>Pirellulales</taxon>
        <taxon>Lacipirellulaceae</taxon>
        <taxon>Posidoniimonas</taxon>
    </lineage>
</organism>
<evidence type="ECO:0000259" key="1">
    <source>
        <dbReference type="Pfam" id="PF12802"/>
    </source>
</evidence>
<feature type="domain" description="HTH marR-type" evidence="1">
    <location>
        <begin position="12"/>
        <end position="56"/>
    </location>
</feature>
<dbReference type="Proteomes" id="UP000316714">
    <property type="component" value="Unassembled WGS sequence"/>
</dbReference>
<dbReference type="InterPro" id="IPR036390">
    <property type="entry name" value="WH_DNA-bd_sf"/>
</dbReference>
<sequence length="224" mass="24735">MAAIAPDTTDRDLLDHLRRVKSASIGDLEQFLGVTRTAVRQRLSRLMDKGVVDRVVEKQPRGRPSYRYSLSPQGEQLTGDNFSDLVEVLWEEIRRIEDIEVRRGLLKRLANRLAEGYAEQLGNGALAEKMRALSELMDQKEVPFEVDESGGLPVLTALACPYPGLAEHDRSVCAMERLMISEALGETVRLAECRLDGGSCCSFEPTKADAKHADAPANSLPAQT</sequence>
<accession>A0A5C5VCI8</accession>
<dbReference type="InterPro" id="IPR011991">
    <property type="entry name" value="ArsR-like_HTH"/>
</dbReference>
<dbReference type="InterPro" id="IPR036388">
    <property type="entry name" value="WH-like_DNA-bd_sf"/>
</dbReference>
<dbReference type="OrthoDB" id="259423at2"/>
<keyword evidence="3" id="KW-1185">Reference proteome</keyword>
<dbReference type="CDD" id="cd00090">
    <property type="entry name" value="HTH_ARSR"/>
    <property type="match status" value="1"/>
</dbReference>
<dbReference type="SUPFAM" id="SSF46785">
    <property type="entry name" value="Winged helix' DNA-binding domain"/>
    <property type="match status" value="1"/>
</dbReference>
<protein>
    <submittedName>
        <fullName evidence="2">MarR family protein</fullName>
    </submittedName>
</protein>